<dbReference type="OrthoDB" id="14949at10239"/>
<reference evidence="4 5" key="1">
    <citation type="submission" date="2013-12" db="EMBL/GenBank/DDBJ databases">
        <title>Ecological redundancy of diverse viral populations within a natural community.</title>
        <authorList>
            <person name="Gregory A.C."/>
            <person name="LaButti K."/>
            <person name="Copeland A."/>
            <person name="Woyke T."/>
            <person name="Sullivan M.B."/>
        </authorList>
    </citation>
    <scope>NUCLEOTIDE SEQUENCE [LARGE SCALE GENOMIC DNA]</scope>
    <source>
        <strain evidence="2">Syn7803C61</strain>
        <strain evidence="3">Syn7803C68</strain>
    </source>
</reference>
<dbReference type="KEGG" id="vg:24405313"/>
<name>A0A0E3EXJ9_9CAUD</name>
<dbReference type="EMBL" id="KJ019040">
    <property type="protein sequence ID" value="AIX17389.1"/>
    <property type="molecule type" value="Genomic_DNA"/>
</dbReference>
<evidence type="ECO:0000313" key="2">
    <source>
        <dbReference type="EMBL" id="AIX17389.1"/>
    </source>
</evidence>
<dbReference type="Proteomes" id="UP000185335">
    <property type="component" value="Segment"/>
</dbReference>
<evidence type="ECO:0008006" key="6">
    <source>
        <dbReference type="Google" id="ProtNLM"/>
    </source>
</evidence>
<evidence type="ECO:0000313" key="3">
    <source>
        <dbReference type="EMBL" id="AIX18036.1"/>
    </source>
</evidence>
<sequence>MTVMTAGTGGFSGDADAKGPNAGYDPVMKFRGKVKKSKDDKKLVAPGNKLGESRENPSMPSRLLQYKVTIPEVGETVIYASSPAELTQKMRLLINPRYRGDVKIERIMPGEAAKFFMNKRMNHMRNVKENADKQMQMQMTQQQVGLEQKKSAQKISQIKKELQKKTAALKLKSRVGGAQATVDR</sequence>
<feature type="region of interest" description="Disordered" evidence="1">
    <location>
        <begin position="1"/>
        <end position="58"/>
    </location>
</feature>
<evidence type="ECO:0000313" key="5">
    <source>
        <dbReference type="Proteomes" id="UP000185337"/>
    </source>
</evidence>
<dbReference type="Proteomes" id="UP000185337">
    <property type="component" value="Segment"/>
</dbReference>
<proteinExistence type="predicted"/>
<protein>
    <recommendedName>
        <fullName evidence="6">Precursor of major head protein</fullName>
    </recommendedName>
</protein>
<evidence type="ECO:0000313" key="4">
    <source>
        <dbReference type="Proteomes" id="UP000185335"/>
    </source>
</evidence>
<dbReference type="RefSeq" id="YP_009140737.1">
    <property type="nucleotide sequence ID" value="NC_027130.1"/>
</dbReference>
<organism evidence="3 5">
    <name type="scientific">Synechococcus phage ACG-2014b</name>
    <dbReference type="NCBI Taxonomy" id="1493508"/>
    <lineage>
        <taxon>Viruses</taxon>
        <taxon>Duplodnaviria</taxon>
        <taxon>Heunggongvirae</taxon>
        <taxon>Uroviricota</taxon>
        <taxon>Caudoviricetes</taxon>
        <taxon>Pantevenvirales</taxon>
        <taxon>Kyanoviridae</taxon>
        <taxon>Nereusvirus</taxon>
        <taxon>Nereusvirus tusconc4</taxon>
    </lineage>
</organism>
<gene>
    <name evidence="2" type="ORF">Syn7803C61_167</name>
    <name evidence="3" type="ORF">Syn7803C68_168</name>
</gene>
<keyword evidence="4" id="KW-1185">Reference proteome</keyword>
<accession>A0A0E3EXJ9</accession>
<dbReference type="EMBL" id="KJ019043">
    <property type="protein sequence ID" value="AIX18036.1"/>
    <property type="molecule type" value="Genomic_DNA"/>
</dbReference>
<evidence type="ECO:0000256" key="1">
    <source>
        <dbReference type="SAM" id="MobiDB-lite"/>
    </source>
</evidence>